<dbReference type="Proteomes" id="UP000829494">
    <property type="component" value="Chromosome"/>
</dbReference>
<proteinExistence type="predicted"/>
<gene>
    <name evidence="4" type="primary">betI1</name>
    <name evidence="4" type="ORF">SRIMR7_07815</name>
</gene>
<keyword evidence="1 2" id="KW-0238">DNA-binding</keyword>
<dbReference type="GeneID" id="66858869"/>
<dbReference type="EMBL" id="CP094298">
    <property type="protein sequence ID" value="UNZ02045.1"/>
    <property type="molecule type" value="Genomic_DNA"/>
</dbReference>
<dbReference type="SUPFAM" id="SSF46689">
    <property type="entry name" value="Homeodomain-like"/>
    <property type="match status" value="1"/>
</dbReference>
<keyword evidence="5" id="KW-1185">Reference proteome</keyword>
<dbReference type="InterPro" id="IPR041583">
    <property type="entry name" value="TetR_C_31"/>
</dbReference>
<accession>A0ABY3YVJ6</accession>
<feature type="DNA-binding region" description="H-T-H motif" evidence="2">
    <location>
        <begin position="25"/>
        <end position="44"/>
    </location>
</feature>
<evidence type="ECO:0000259" key="3">
    <source>
        <dbReference type="PROSITE" id="PS50977"/>
    </source>
</evidence>
<evidence type="ECO:0000313" key="5">
    <source>
        <dbReference type="Proteomes" id="UP000829494"/>
    </source>
</evidence>
<name>A0ABY3YVJ6_STRRM</name>
<dbReference type="Pfam" id="PF00440">
    <property type="entry name" value="TetR_N"/>
    <property type="match status" value="1"/>
</dbReference>
<protein>
    <submittedName>
        <fullName evidence="4">HTH-type transcriptional regulator BetI</fullName>
    </submittedName>
</protein>
<evidence type="ECO:0000256" key="2">
    <source>
        <dbReference type="PROSITE-ProRule" id="PRU00335"/>
    </source>
</evidence>
<dbReference type="PROSITE" id="PS50977">
    <property type="entry name" value="HTH_TETR_2"/>
    <property type="match status" value="1"/>
</dbReference>
<evidence type="ECO:0000256" key="1">
    <source>
        <dbReference type="ARBA" id="ARBA00023125"/>
    </source>
</evidence>
<dbReference type="Pfam" id="PF17940">
    <property type="entry name" value="TetR_C_31"/>
    <property type="match status" value="1"/>
</dbReference>
<sequence length="192" mass="20788">MARRRDEVLDAAIEVLGAAGSRRLTYQAVDAAAGVPAGTTSNYFRNRAALIDGIVTHLEALERRDWEEFARQAAPAGVPELAAAVTRFVRHATGPGRARTAARYALFLEASSRPELRPPLVRGREAVVGWATEWLRRFGSPAPRRHCEILLDYLDGVAFHQLAFPAEDFDPGPGIAELLNGLLATAEPPAAP</sequence>
<reference evidence="4 5" key="1">
    <citation type="submission" date="2022-03" db="EMBL/GenBank/DDBJ databases">
        <title>Complete genome of Streptomyces rimosus ssp. rimosus R7 (=ATCC 10970).</title>
        <authorList>
            <person name="Beganovic S."/>
            <person name="Ruckert C."/>
            <person name="Busche T."/>
            <person name="Kalinowski J."/>
            <person name="Wittmann C."/>
        </authorList>
    </citation>
    <scope>NUCLEOTIDE SEQUENCE [LARGE SCALE GENOMIC DNA]</scope>
    <source>
        <strain evidence="4 5">R7</strain>
    </source>
</reference>
<dbReference type="RefSeq" id="WP_003983132.1">
    <property type="nucleotide sequence ID" value="NZ_CP043497.1"/>
</dbReference>
<dbReference type="InterPro" id="IPR001647">
    <property type="entry name" value="HTH_TetR"/>
</dbReference>
<evidence type="ECO:0000313" key="4">
    <source>
        <dbReference type="EMBL" id="UNZ02045.1"/>
    </source>
</evidence>
<dbReference type="Gene3D" id="1.10.357.10">
    <property type="entry name" value="Tetracycline Repressor, domain 2"/>
    <property type="match status" value="1"/>
</dbReference>
<dbReference type="InterPro" id="IPR009057">
    <property type="entry name" value="Homeodomain-like_sf"/>
</dbReference>
<organism evidence="4 5">
    <name type="scientific">Streptomyces rimosus subsp. rimosus</name>
    <dbReference type="NCBI Taxonomy" id="132474"/>
    <lineage>
        <taxon>Bacteria</taxon>
        <taxon>Bacillati</taxon>
        <taxon>Actinomycetota</taxon>
        <taxon>Actinomycetes</taxon>
        <taxon>Kitasatosporales</taxon>
        <taxon>Streptomycetaceae</taxon>
        <taxon>Streptomyces</taxon>
    </lineage>
</organism>
<feature type="domain" description="HTH tetR-type" evidence="3">
    <location>
        <begin position="2"/>
        <end position="62"/>
    </location>
</feature>